<evidence type="ECO:0000313" key="17">
    <source>
        <dbReference type="Proteomes" id="UP000476176"/>
    </source>
</evidence>
<dbReference type="EMBL" id="QXGD01000127">
    <property type="protein sequence ID" value="KAE9251700.1"/>
    <property type="molecule type" value="Genomic_DNA"/>
</dbReference>
<dbReference type="Proteomes" id="UP000440367">
    <property type="component" value="Unassembled WGS sequence"/>
</dbReference>
<accession>A0A6A3TA82</accession>
<reference evidence="10 11" key="1">
    <citation type="submission" date="2018-08" db="EMBL/GenBank/DDBJ databases">
        <title>Genomic investigation of the strawberry pathogen Phytophthora fragariae indicates pathogenicity is determined by transcriptional variation in three key races.</title>
        <authorList>
            <person name="Adams T.M."/>
            <person name="Armitage A.D."/>
            <person name="Sobczyk M.K."/>
            <person name="Bates H.J."/>
            <person name="Dunwell J.M."/>
            <person name="Nellist C.F."/>
            <person name="Harrison R.J."/>
        </authorList>
    </citation>
    <scope>NUCLEOTIDE SEQUENCE [LARGE SCALE GENOMIC DNA]</scope>
    <source>
        <strain evidence="9 12">A4</strain>
        <strain evidence="8 13">BC-1</strain>
        <strain evidence="7 17">BC-23</strain>
        <strain evidence="6 11">NOV-27</strain>
        <strain evidence="5 14">NOV-5</strain>
        <strain evidence="4 15">NOV-71</strain>
        <strain evidence="1 10">NOV-9</strain>
        <strain evidence="3 18">ONT-3</strain>
        <strain evidence="2 16">SCRP245</strain>
    </source>
</reference>
<dbReference type="Proteomes" id="UP000437068">
    <property type="component" value="Unassembled WGS sequence"/>
</dbReference>
<dbReference type="AlphaFoldDB" id="A0A6A3TA82"/>
<dbReference type="EMBL" id="QXGE01000203">
    <property type="protein sequence ID" value="KAE9320327.1"/>
    <property type="molecule type" value="Genomic_DNA"/>
</dbReference>
<evidence type="ECO:0000313" key="12">
    <source>
        <dbReference type="Proteomes" id="UP000437068"/>
    </source>
</evidence>
<proteinExistence type="predicted"/>
<evidence type="ECO:0000313" key="14">
    <source>
        <dbReference type="Proteomes" id="UP000440732"/>
    </source>
</evidence>
<evidence type="ECO:0000313" key="5">
    <source>
        <dbReference type="EMBL" id="KAE9152419.1"/>
    </source>
</evidence>
<evidence type="ECO:0000313" key="15">
    <source>
        <dbReference type="Proteomes" id="UP000441208"/>
    </source>
</evidence>
<organism evidence="4 15">
    <name type="scientific">Phytophthora fragariae</name>
    <dbReference type="NCBI Taxonomy" id="53985"/>
    <lineage>
        <taxon>Eukaryota</taxon>
        <taxon>Sar</taxon>
        <taxon>Stramenopiles</taxon>
        <taxon>Oomycota</taxon>
        <taxon>Peronosporomycetes</taxon>
        <taxon>Peronosporales</taxon>
        <taxon>Peronosporaceae</taxon>
        <taxon>Phytophthora</taxon>
    </lineage>
</organism>
<dbReference type="Proteomes" id="UP000433483">
    <property type="component" value="Unassembled WGS sequence"/>
</dbReference>
<dbReference type="EMBL" id="QXFZ01000106">
    <property type="protein sequence ID" value="KAE9132919.1"/>
    <property type="molecule type" value="Genomic_DNA"/>
</dbReference>
<dbReference type="Proteomes" id="UP000476176">
    <property type="component" value="Unassembled WGS sequence"/>
</dbReference>
<dbReference type="Proteomes" id="UP000488956">
    <property type="component" value="Unassembled WGS sequence"/>
</dbReference>
<evidence type="ECO:0000313" key="7">
    <source>
        <dbReference type="EMBL" id="KAE9233687.1"/>
    </source>
</evidence>
<evidence type="ECO:0000313" key="6">
    <source>
        <dbReference type="EMBL" id="KAE9229735.1"/>
    </source>
</evidence>
<dbReference type="EMBL" id="QXGC01000475">
    <property type="protein sequence ID" value="KAE9233687.1"/>
    <property type="molecule type" value="Genomic_DNA"/>
</dbReference>
<evidence type="ECO:0000313" key="9">
    <source>
        <dbReference type="EMBL" id="KAE9320327.1"/>
    </source>
</evidence>
<evidence type="ECO:0000313" key="16">
    <source>
        <dbReference type="Proteomes" id="UP000460718"/>
    </source>
</evidence>
<evidence type="ECO:0000313" key="13">
    <source>
        <dbReference type="Proteomes" id="UP000440367"/>
    </source>
</evidence>
<gene>
    <name evidence="9" type="ORF">PF001_g5461</name>
    <name evidence="8" type="ORF">PF002_g4180</name>
    <name evidence="7" type="ORF">PF004_g9583</name>
    <name evidence="6" type="ORF">PF005_g3747</name>
    <name evidence="5" type="ORF">PF006_g3369</name>
    <name evidence="4" type="ORF">PF007_g3540</name>
    <name evidence="1" type="ORF">PF009_g2809</name>
    <name evidence="3" type="ORF">PF010_g3458</name>
    <name evidence="2" type="ORF">PF011_g3251</name>
</gene>
<sequence length="113" mass="12483">MLLPLLQGYADVGQMTKVALEKVGLRVSPQVQEDSMWQAKPILGTVGLKPRVGWEPTLEDYSPLPAAIKRAWLEKSGRNLCGEGGDDCQAKIQVDKDAEQAEKYSGRQEGEER</sequence>
<evidence type="ECO:0000313" key="18">
    <source>
        <dbReference type="Proteomes" id="UP000488956"/>
    </source>
</evidence>
<dbReference type="EMBL" id="QXGB01000114">
    <property type="protein sequence ID" value="KAE9229735.1"/>
    <property type="molecule type" value="Genomic_DNA"/>
</dbReference>
<dbReference type="Proteomes" id="UP000429523">
    <property type="component" value="Unassembled WGS sequence"/>
</dbReference>
<name>A0A6A3TA82_9STRA</name>
<keyword evidence="11" id="KW-1185">Reference proteome</keyword>
<evidence type="ECO:0000313" key="8">
    <source>
        <dbReference type="EMBL" id="KAE9251700.1"/>
    </source>
</evidence>
<evidence type="ECO:0000313" key="2">
    <source>
        <dbReference type="EMBL" id="KAE9024979.1"/>
    </source>
</evidence>
<dbReference type="OrthoDB" id="10391763at2759"/>
<evidence type="ECO:0000313" key="1">
    <source>
        <dbReference type="EMBL" id="KAE8947607.1"/>
    </source>
</evidence>
<protein>
    <submittedName>
        <fullName evidence="4">Uncharacterized protein</fullName>
    </submittedName>
</protein>
<dbReference type="Proteomes" id="UP000440732">
    <property type="component" value="Unassembled WGS sequence"/>
</dbReference>
<dbReference type="EMBL" id="QXGA01000106">
    <property type="protein sequence ID" value="KAE9152419.1"/>
    <property type="molecule type" value="Genomic_DNA"/>
</dbReference>
<evidence type="ECO:0000313" key="10">
    <source>
        <dbReference type="Proteomes" id="UP000429523"/>
    </source>
</evidence>
<comment type="caution">
    <text evidence="4">The sequence shown here is derived from an EMBL/GenBank/DDBJ whole genome shotgun (WGS) entry which is preliminary data.</text>
</comment>
<dbReference type="EMBL" id="QXFW01000106">
    <property type="protein sequence ID" value="KAE9024979.1"/>
    <property type="molecule type" value="Genomic_DNA"/>
</dbReference>
<evidence type="ECO:0000313" key="11">
    <source>
        <dbReference type="Proteomes" id="UP000433483"/>
    </source>
</evidence>
<evidence type="ECO:0000313" key="4">
    <source>
        <dbReference type="EMBL" id="KAE9132919.1"/>
    </source>
</evidence>
<dbReference type="EMBL" id="QXFX01000108">
    <property type="protein sequence ID" value="KAE9131639.1"/>
    <property type="molecule type" value="Genomic_DNA"/>
</dbReference>
<evidence type="ECO:0000313" key="3">
    <source>
        <dbReference type="EMBL" id="KAE9131639.1"/>
    </source>
</evidence>
<dbReference type="Proteomes" id="UP000460718">
    <property type="component" value="Unassembled WGS sequence"/>
</dbReference>
<dbReference type="Proteomes" id="UP000441208">
    <property type="component" value="Unassembled WGS sequence"/>
</dbReference>
<dbReference type="EMBL" id="QXGF01000076">
    <property type="protein sequence ID" value="KAE8947607.1"/>
    <property type="molecule type" value="Genomic_DNA"/>
</dbReference>